<gene>
    <name evidence="1" type="ORF">PORY_002765</name>
</gene>
<organism evidence="1 2">
    <name type="scientific">Pneumocystis oryctolagi</name>
    <dbReference type="NCBI Taxonomy" id="42067"/>
    <lineage>
        <taxon>Eukaryota</taxon>
        <taxon>Fungi</taxon>
        <taxon>Dikarya</taxon>
        <taxon>Ascomycota</taxon>
        <taxon>Taphrinomycotina</taxon>
        <taxon>Pneumocystomycetes</taxon>
        <taxon>Pneumocystaceae</taxon>
        <taxon>Pneumocystis</taxon>
    </lineage>
</organism>
<evidence type="ECO:0000313" key="2">
    <source>
        <dbReference type="Proteomes" id="UP000768646"/>
    </source>
</evidence>
<reference evidence="1 2" key="1">
    <citation type="journal article" date="2021" name="Commun. Biol.">
        <title>Genomic insights into the host specific adaptation of the Pneumocystis genus.</title>
        <authorList>
            <person name="Cisse O.H."/>
            <person name="Ma L."/>
            <person name="Dekker J.P."/>
            <person name="Khil P.P."/>
            <person name="Youn J.-H."/>
            <person name="Brenchley J.M."/>
            <person name="Blair R."/>
            <person name="Pahar B."/>
            <person name="Chabe M."/>
            <person name="Van Rompay K.K.A."/>
            <person name="Keesler R."/>
            <person name="Sukura A."/>
            <person name="Hirsch V."/>
            <person name="Kutty G."/>
            <person name="Liu Y."/>
            <person name="Peng L."/>
            <person name="Chen J."/>
            <person name="Song J."/>
            <person name="Weissenbacher-Lang C."/>
            <person name="Xu J."/>
            <person name="Upham N.S."/>
            <person name="Stajich J.E."/>
            <person name="Cuomo C.A."/>
            <person name="Cushion M.T."/>
            <person name="Kovacs J.A."/>
        </authorList>
    </citation>
    <scope>NUCLEOTIDE SEQUENCE [LARGE SCALE GENOMIC DNA]</scope>
    <source>
        <strain evidence="1 2">RABM</strain>
    </source>
</reference>
<proteinExistence type="predicted"/>
<sequence>MQKESVLHLMRTFLMLLNGSLCLSKKKFMFCQEKRYKTALAFYTAHNKSDHDIIGISTYSISPPQASSYFSKIACFCFEEQKLNSGESVDMPVFFFIDPDFVNDPLMRNIETITLSYTFFKSSHEKIENFVSK</sequence>
<keyword evidence="2" id="KW-1185">Reference proteome</keyword>
<name>A0ACB7C8M5_9ASCO</name>
<dbReference type="EMBL" id="JABTEG010000020">
    <property type="protein sequence ID" value="KAG4303836.1"/>
    <property type="molecule type" value="Genomic_DNA"/>
</dbReference>
<comment type="caution">
    <text evidence="1">The sequence shown here is derived from an EMBL/GenBank/DDBJ whole genome shotgun (WGS) entry which is preliminary data.</text>
</comment>
<protein>
    <submittedName>
        <fullName evidence="1">Uncharacterized protein</fullName>
    </submittedName>
</protein>
<evidence type="ECO:0000313" key="1">
    <source>
        <dbReference type="EMBL" id="KAG4303836.1"/>
    </source>
</evidence>
<accession>A0ACB7C8M5</accession>
<dbReference type="Proteomes" id="UP000768646">
    <property type="component" value="Unassembled WGS sequence"/>
</dbReference>